<evidence type="ECO:0000256" key="1">
    <source>
        <dbReference type="ARBA" id="ARBA00001946"/>
    </source>
</evidence>
<dbReference type="NCBIfam" id="TIGR00693">
    <property type="entry name" value="thiE"/>
    <property type="match status" value="1"/>
</dbReference>
<dbReference type="InParanoid" id="K1P0H9"/>
<evidence type="ECO:0000256" key="4">
    <source>
        <dbReference type="ARBA" id="ARBA00022679"/>
    </source>
</evidence>
<dbReference type="UniPathway" id="UPA00060">
    <property type="reaction ID" value="UER00141"/>
</dbReference>
<evidence type="ECO:0000259" key="11">
    <source>
        <dbReference type="Pfam" id="PF02581"/>
    </source>
</evidence>
<evidence type="ECO:0000256" key="2">
    <source>
        <dbReference type="ARBA" id="ARBA00005165"/>
    </source>
</evidence>
<evidence type="ECO:0000313" key="12">
    <source>
        <dbReference type="EMBL" id="EKC17207.1"/>
    </source>
</evidence>
<proteinExistence type="inferred from homology"/>
<dbReference type="InterPro" id="IPR034291">
    <property type="entry name" value="TMP_synthase"/>
</dbReference>
<keyword evidence="5" id="KW-0479">Metal-binding</keyword>
<dbReference type="GO" id="GO:0004789">
    <property type="term" value="F:thiamine-phosphate diphosphorylase activity"/>
    <property type="evidence" value="ECO:0007669"/>
    <property type="project" value="UniProtKB-EC"/>
</dbReference>
<evidence type="ECO:0000256" key="6">
    <source>
        <dbReference type="ARBA" id="ARBA00022842"/>
    </source>
</evidence>
<keyword evidence="4" id="KW-0808">Transferase</keyword>
<dbReference type="GO" id="GO:0009229">
    <property type="term" value="P:thiamine diphosphate biosynthetic process"/>
    <property type="evidence" value="ECO:0007669"/>
    <property type="project" value="UniProtKB-UniPathway"/>
</dbReference>
<evidence type="ECO:0000256" key="3">
    <source>
        <dbReference type="ARBA" id="ARBA00012830"/>
    </source>
</evidence>
<evidence type="ECO:0000256" key="9">
    <source>
        <dbReference type="ARBA" id="ARBA00047851"/>
    </source>
</evidence>
<comment type="catalytic activity">
    <reaction evidence="8">
        <text>4-methyl-5-(2-phosphooxyethyl)-thiazole + 4-amino-2-methyl-5-(diphosphooxymethyl)pyrimidine + H(+) = thiamine phosphate + diphosphate</text>
        <dbReference type="Rhea" id="RHEA:22328"/>
        <dbReference type="ChEBI" id="CHEBI:15378"/>
        <dbReference type="ChEBI" id="CHEBI:33019"/>
        <dbReference type="ChEBI" id="CHEBI:37575"/>
        <dbReference type="ChEBI" id="CHEBI:57841"/>
        <dbReference type="ChEBI" id="CHEBI:58296"/>
        <dbReference type="EC" id="2.5.1.3"/>
    </reaction>
</comment>
<feature type="domain" description="Thiamine phosphate synthase/TenI" evidence="11">
    <location>
        <begin position="75"/>
        <end position="276"/>
    </location>
</feature>
<accession>K1P0H9</accession>
<dbReference type="AlphaFoldDB" id="K1P0H9"/>
<keyword evidence="6" id="KW-0460">Magnesium</keyword>
<dbReference type="GO" id="GO:0046872">
    <property type="term" value="F:metal ion binding"/>
    <property type="evidence" value="ECO:0007669"/>
    <property type="project" value="UniProtKB-KW"/>
</dbReference>
<dbReference type="InterPro" id="IPR013785">
    <property type="entry name" value="Aldolase_TIM"/>
</dbReference>
<comment type="pathway">
    <text evidence="2">Cofactor biosynthesis; thiamine diphosphate biosynthesis; thiamine phosphate from 4-amino-2-methyl-5-diphosphomethylpyrimidine and 4-methyl-5-(2-phosphoethyl)-thiazole: step 1/1.</text>
</comment>
<reference evidence="12" key="1">
    <citation type="journal article" date="2012" name="Nature">
        <title>The oyster genome reveals stress adaptation and complexity of shell formation.</title>
        <authorList>
            <person name="Zhang G."/>
            <person name="Fang X."/>
            <person name="Guo X."/>
            <person name="Li L."/>
            <person name="Luo R."/>
            <person name="Xu F."/>
            <person name="Yang P."/>
            <person name="Zhang L."/>
            <person name="Wang X."/>
            <person name="Qi H."/>
            <person name="Xiong Z."/>
            <person name="Que H."/>
            <person name="Xie Y."/>
            <person name="Holland P.W."/>
            <person name="Paps J."/>
            <person name="Zhu Y."/>
            <person name="Wu F."/>
            <person name="Chen Y."/>
            <person name="Wang J."/>
            <person name="Peng C."/>
            <person name="Meng J."/>
            <person name="Yang L."/>
            <person name="Liu J."/>
            <person name="Wen B."/>
            <person name="Zhang N."/>
            <person name="Huang Z."/>
            <person name="Zhu Q."/>
            <person name="Feng Y."/>
            <person name="Mount A."/>
            <person name="Hedgecock D."/>
            <person name="Xu Z."/>
            <person name="Liu Y."/>
            <person name="Domazet-Loso T."/>
            <person name="Du Y."/>
            <person name="Sun X."/>
            <person name="Zhang S."/>
            <person name="Liu B."/>
            <person name="Cheng P."/>
            <person name="Jiang X."/>
            <person name="Li J."/>
            <person name="Fan D."/>
            <person name="Wang W."/>
            <person name="Fu W."/>
            <person name="Wang T."/>
            <person name="Wang B."/>
            <person name="Zhang J."/>
            <person name="Peng Z."/>
            <person name="Li Y."/>
            <person name="Li N."/>
            <person name="Wang J."/>
            <person name="Chen M."/>
            <person name="He Y."/>
            <person name="Tan F."/>
            <person name="Song X."/>
            <person name="Zheng Q."/>
            <person name="Huang R."/>
            <person name="Yang H."/>
            <person name="Du X."/>
            <person name="Chen L."/>
            <person name="Yang M."/>
            <person name="Gaffney P.M."/>
            <person name="Wang S."/>
            <person name="Luo L."/>
            <person name="She Z."/>
            <person name="Ming Y."/>
            <person name="Huang W."/>
            <person name="Zhang S."/>
            <person name="Huang B."/>
            <person name="Zhang Y."/>
            <person name="Qu T."/>
            <person name="Ni P."/>
            <person name="Miao G."/>
            <person name="Wang J."/>
            <person name="Wang Q."/>
            <person name="Steinberg C.E."/>
            <person name="Wang H."/>
            <person name="Li N."/>
            <person name="Qian L."/>
            <person name="Zhang G."/>
            <person name="Li Y."/>
            <person name="Yang H."/>
            <person name="Liu X."/>
            <person name="Wang J."/>
            <person name="Yin Y."/>
            <person name="Wang J."/>
        </authorList>
    </citation>
    <scope>NUCLEOTIDE SEQUENCE [LARGE SCALE GENOMIC DNA]</scope>
    <source>
        <strain evidence="12">05x7-T-G4-1.051#20</strain>
    </source>
</reference>
<sequence length="303" mass="34186">MSIFLDGLLFGEWSEFNDCPKFKDEFDGALEFGEWSEFNDCPKFGDAFEFANVPDDGLFDKNFSFVENVFHSNFIYFVTCQRLSLGYSDEKVVDFALRGGVRVVQLREKIGEAGGGDYKKDKQVKAFLEKAKKIRELTARHRSVFIVNDYVELALRVGADGVHLGQEDMPLSQARSMAEREGRKLFLGQSTHNEDEIEKAKKDGADYINIGPLFPTNTKENTVKPIAKSDYNYLIKLVGLAKKLGLTFTVMGGIKQRHLKSLFEVGCRHVAMVSEICAQKDVVGHVASMVEEMKLLHKEKIST</sequence>
<dbReference type="SUPFAM" id="SSF51391">
    <property type="entry name" value="Thiamin phosphate synthase"/>
    <property type="match status" value="1"/>
</dbReference>
<name>K1P0H9_MAGGI</name>
<dbReference type="PANTHER" id="PTHR20857:SF15">
    <property type="entry name" value="THIAMINE-PHOSPHATE SYNTHASE"/>
    <property type="match status" value="1"/>
</dbReference>
<dbReference type="InterPro" id="IPR022998">
    <property type="entry name" value="ThiamineP_synth_TenI"/>
</dbReference>
<dbReference type="GO" id="GO:0005737">
    <property type="term" value="C:cytoplasm"/>
    <property type="evidence" value="ECO:0007669"/>
    <property type="project" value="TreeGrafter"/>
</dbReference>
<dbReference type="PANTHER" id="PTHR20857">
    <property type="entry name" value="THIAMINE-PHOSPHATE PYROPHOSPHORYLASE"/>
    <property type="match status" value="1"/>
</dbReference>
<dbReference type="Gene3D" id="3.20.20.70">
    <property type="entry name" value="Aldolase class I"/>
    <property type="match status" value="1"/>
</dbReference>
<dbReference type="GO" id="GO:0009228">
    <property type="term" value="P:thiamine biosynthetic process"/>
    <property type="evidence" value="ECO:0007669"/>
    <property type="project" value="UniProtKB-KW"/>
</dbReference>
<dbReference type="HAMAP" id="MF_00097">
    <property type="entry name" value="TMP_synthase"/>
    <property type="match status" value="1"/>
</dbReference>
<evidence type="ECO:0000256" key="5">
    <source>
        <dbReference type="ARBA" id="ARBA00022723"/>
    </source>
</evidence>
<organism evidence="12">
    <name type="scientific">Magallana gigas</name>
    <name type="common">Pacific oyster</name>
    <name type="synonym">Crassostrea gigas</name>
    <dbReference type="NCBI Taxonomy" id="29159"/>
    <lineage>
        <taxon>Eukaryota</taxon>
        <taxon>Metazoa</taxon>
        <taxon>Spiralia</taxon>
        <taxon>Lophotrochozoa</taxon>
        <taxon>Mollusca</taxon>
        <taxon>Bivalvia</taxon>
        <taxon>Autobranchia</taxon>
        <taxon>Pteriomorphia</taxon>
        <taxon>Ostreida</taxon>
        <taxon>Ostreoidea</taxon>
        <taxon>Ostreidae</taxon>
        <taxon>Magallana</taxon>
    </lineage>
</organism>
<gene>
    <name evidence="12" type="ORF">CGI_10001731</name>
</gene>
<comment type="catalytic activity">
    <reaction evidence="9">
        <text>2-(2-carboxy-4-methylthiazol-5-yl)ethyl phosphate + 4-amino-2-methyl-5-(diphosphooxymethyl)pyrimidine + 2 H(+) = thiamine phosphate + CO2 + diphosphate</text>
        <dbReference type="Rhea" id="RHEA:47848"/>
        <dbReference type="ChEBI" id="CHEBI:15378"/>
        <dbReference type="ChEBI" id="CHEBI:16526"/>
        <dbReference type="ChEBI" id="CHEBI:33019"/>
        <dbReference type="ChEBI" id="CHEBI:37575"/>
        <dbReference type="ChEBI" id="CHEBI:57841"/>
        <dbReference type="ChEBI" id="CHEBI:62890"/>
        <dbReference type="EC" id="2.5.1.3"/>
    </reaction>
</comment>
<evidence type="ECO:0000256" key="8">
    <source>
        <dbReference type="ARBA" id="ARBA00047334"/>
    </source>
</evidence>
<evidence type="ECO:0000256" key="10">
    <source>
        <dbReference type="ARBA" id="ARBA00047883"/>
    </source>
</evidence>
<dbReference type="CDD" id="cd00564">
    <property type="entry name" value="TMP_TenI"/>
    <property type="match status" value="1"/>
</dbReference>
<comment type="catalytic activity">
    <reaction evidence="10">
        <text>2-[(2R,5Z)-2-carboxy-4-methylthiazol-5(2H)-ylidene]ethyl phosphate + 4-amino-2-methyl-5-(diphosphooxymethyl)pyrimidine + 2 H(+) = thiamine phosphate + CO2 + diphosphate</text>
        <dbReference type="Rhea" id="RHEA:47844"/>
        <dbReference type="ChEBI" id="CHEBI:15378"/>
        <dbReference type="ChEBI" id="CHEBI:16526"/>
        <dbReference type="ChEBI" id="CHEBI:33019"/>
        <dbReference type="ChEBI" id="CHEBI:37575"/>
        <dbReference type="ChEBI" id="CHEBI:57841"/>
        <dbReference type="ChEBI" id="CHEBI:62899"/>
        <dbReference type="EC" id="2.5.1.3"/>
    </reaction>
</comment>
<protein>
    <recommendedName>
        <fullName evidence="3">thiamine phosphate synthase</fullName>
        <ecNumber evidence="3">2.5.1.3</ecNumber>
    </recommendedName>
</protein>
<evidence type="ECO:0000256" key="7">
    <source>
        <dbReference type="ARBA" id="ARBA00022977"/>
    </source>
</evidence>
<dbReference type="InterPro" id="IPR036206">
    <property type="entry name" value="ThiamineP_synth_sf"/>
</dbReference>
<dbReference type="HOGENOM" id="CLU_018272_3_2_1"/>
<dbReference type="EMBL" id="JH823183">
    <property type="protein sequence ID" value="EKC17207.1"/>
    <property type="molecule type" value="Genomic_DNA"/>
</dbReference>
<keyword evidence="7" id="KW-0784">Thiamine biosynthesis</keyword>
<dbReference type="Pfam" id="PF02581">
    <property type="entry name" value="TMP-TENI"/>
    <property type="match status" value="1"/>
</dbReference>
<comment type="cofactor">
    <cofactor evidence="1">
        <name>Mg(2+)</name>
        <dbReference type="ChEBI" id="CHEBI:18420"/>
    </cofactor>
</comment>
<dbReference type="EC" id="2.5.1.3" evidence="3"/>